<dbReference type="SUPFAM" id="SSF53041">
    <property type="entry name" value="Resolvase-like"/>
    <property type="match status" value="1"/>
</dbReference>
<evidence type="ECO:0000313" key="3">
    <source>
        <dbReference type="Proteomes" id="UP000317881"/>
    </source>
</evidence>
<dbReference type="InterPro" id="IPR050639">
    <property type="entry name" value="SSR_resolvase"/>
</dbReference>
<dbReference type="Gene3D" id="3.40.50.1390">
    <property type="entry name" value="Resolvase, N-terminal catalytic domain"/>
    <property type="match status" value="1"/>
</dbReference>
<gene>
    <name evidence="2" type="ORF">SSP24_33890</name>
</gene>
<dbReference type="SMART" id="SM00857">
    <property type="entry name" value="Resolvase"/>
    <property type="match status" value="1"/>
</dbReference>
<dbReference type="Pfam" id="PF00239">
    <property type="entry name" value="Resolvase"/>
    <property type="match status" value="1"/>
</dbReference>
<dbReference type="AlphaFoldDB" id="A0A4Y3VFR5"/>
<reference evidence="2 3" key="1">
    <citation type="submission" date="2019-06" db="EMBL/GenBank/DDBJ databases">
        <title>Whole genome shotgun sequence of Streptomyces spinoverrucosus NBRC 14228.</title>
        <authorList>
            <person name="Hosoyama A."/>
            <person name="Uohara A."/>
            <person name="Ohji S."/>
            <person name="Ichikawa N."/>
        </authorList>
    </citation>
    <scope>NUCLEOTIDE SEQUENCE [LARGE SCALE GENOMIC DNA]</scope>
    <source>
        <strain evidence="2 3">NBRC 14228</strain>
    </source>
</reference>
<dbReference type="PANTHER" id="PTHR30461:SF23">
    <property type="entry name" value="DNA RECOMBINASE-RELATED"/>
    <property type="match status" value="1"/>
</dbReference>
<dbReference type="RefSeq" id="WP_141310370.1">
    <property type="nucleotide sequence ID" value="NZ_BJND01000023.1"/>
</dbReference>
<dbReference type="Gene3D" id="3.90.1750.20">
    <property type="entry name" value="Putative Large Serine Recombinase, Chain B, Domain 2"/>
    <property type="match status" value="1"/>
</dbReference>
<proteinExistence type="predicted"/>
<evidence type="ECO:0000313" key="2">
    <source>
        <dbReference type="EMBL" id="GEC05734.1"/>
    </source>
</evidence>
<protein>
    <submittedName>
        <fullName evidence="2">Integrase</fullName>
    </submittedName>
</protein>
<dbReference type="InterPro" id="IPR036162">
    <property type="entry name" value="Resolvase-like_N_sf"/>
</dbReference>
<dbReference type="GO" id="GO:0003677">
    <property type="term" value="F:DNA binding"/>
    <property type="evidence" value="ECO:0007669"/>
    <property type="project" value="InterPro"/>
</dbReference>
<dbReference type="Pfam" id="PF07508">
    <property type="entry name" value="Recombinase"/>
    <property type="match status" value="1"/>
</dbReference>
<evidence type="ECO:0000259" key="1">
    <source>
        <dbReference type="PROSITE" id="PS51737"/>
    </source>
</evidence>
<name>A0A4Y3VFR5_9ACTN</name>
<accession>A0A4Y3VFR5</accession>
<dbReference type="PROSITE" id="PS51737">
    <property type="entry name" value="RECOMBINASE_DNA_BIND"/>
    <property type="match status" value="1"/>
</dbReference>
<dbReference type="InterPro" id="IPR006119">
    <property type="entry name" value="Resolv_N"/>
</dbReference>
<dbReference type="CDD" id="cd00338">
    <property type="entry name" value="Ser_Recombinase"/>
    <property type="match status" value="1"/>
</dbReference>
<dbReference type="GO" id="GO:0000150">
    <property type="term" value="F:DNA strand exchange activity"/>
    <property type="evidence" value="ECO:0007669"/>
    <property type="project" value="InterPro"/>
</dbReference>
<feature type="domain" description="Recombinase" evidence="1">
    <location>
        <begin position="178"/>
        <end position="289"/>
    </location>
</feature>
<sequence>MIDLAVHRKSGMTPVVSYARTSEDFRQRDGHGVRHQLRINERSAHQYGCRVVAEYVDNGRSASKEGASRPAFDRMIEDLSRGYTAAWEPIEGVVCVADDRLYRRPEDLARFFAALTSRPGRIHVDPQGVRDPYSQQGLLKAVQSLEEAVAETRNRSRRVSDWHWVRAIEGVPHSGPRPFGWQEDRITRHTDEATLIEQAIADRIGGKAVRAIARDCCDLGVTGTRGGRPNAQTVTQIITAPRVCGYRASRGELLTVPETGEPVVGRWEPIVTPDRWQSVCATFSPGSLYMHRGSGTPRLTGQRAAAPSRIAGGLLRCGAARHDGTVCRGALSAQKGRSRRSPYVYSCRSCGRCSISGPLADQALERIVFSEAPAHLRLPDSVRKRWHSGEMEVEEKRRILAFVLTACLVRPGVKGNPVWDPSRVQPVWQCADRARPAEMAG</sequence>
<comment type="caution">
    <text evidence="2">The sequence shown here is derived from an EMBL/GenBank/DDBJ whole genome shotgun (WGS) entry which is preliminary data.</text>
</comment>
<dbReference type="PANTHER" id="PTHR30461">
    <property type="entry name" value="DNA-INVERTASE FROM LAMBDOID PROPHAGE"/>
    <property type="match status" value="1"/>
</dbReference>
<organism evidence="2 3">
    <name type="scientific">Streptomyces spinoverrucosus</name>
    <dbReference type="NCBI Taxonomy" id="284043"/>
    <lineage>
        <taxon>Bacteria</taxon>
        <taxon>Bacillati</taxon>
        <taxon>Actinomycetota</taxon>
        <taxon>Actinomycetes</taxon>
        <taxon>Kitasatosporales</taxon>
        <taxon>Streptomycetaceae</taxon>
        <taxon>Streptomyces</taxon>
    </lineage>
</organism>
<dbReference type="InterPro" id="IPR011109">
    <property type="entry name" value="DNA_bind_recombinase_dom"/>
</dbReference>
<dbReference type="Proteomes" id="UP000317881">
    <property type="component" value="Unassembled WGS sequence"/>
</dbReference>
<dbReference type="EMBL" id="BJND01000023">
    <property type="protein sequence ID" value="GEC05734.1"/>
    <property type="molecule type" value="Genomic_DNA"/>
</dbReference>
<dbReference type="OrthoDB" id="4500247at2"/>
<dbReference type="InterPro" id="IPR038109">
    <property type="entry name" value="DNA_bind_recomb_sf"/>
</dbReference>
<keyword evidence="3" id="KW-1185">Reference proteome</keyword>